<dbReference type="EMBL" id="ASHM01007370">
    <property type="protein sequence ID" value="PNY15076.1"/>
    <property type="molecule type" value="Genomic_DNA"/>
</dbReference>
<proteinExistence type="predicted"/>
<dbReference type="Gene3D" id="2.40.70.10">
    <property type="entry name" value="Acid Proteases"/>
    <property type="match status" value="1"/>
</dbReference>
<dbReference type="InterPro" id="IPR043502">
    <property type="entry name" value="DNA/RNA_pol_sf"/>
</dbReference>
<dbReference type="InterPro" id="IPR021109">
    <property type="entry name" value="Peptidase_aspartic_dom_sf"/>
</dbReference>
<dbReference type="AlphaFoldDB" id="A0A2K3PIF5"/>
<organism evidence="2 3">
    <name type="scientific">Trifolium pratense</name>
    <name type="common">Red clover</name>
    <dbReference type="NCBI Taxonomy" id="57577"/>
    <lineage>
        <taxon>Eukaryota</taxon>
        <taxon>Viridiplantae</taxon>
        <taxon>Streptophyta</taxon>
        <taxon>Embryophyta</taxon>
        <taxon>Tracheophyta</taxon>
        <taxon>Spermatophyta</taxon>
        <taxon>Magnoliopsida</taxon>
        <taxon>eudicotyledons</taxon>
        <taxon>Gunneridae</taxon>
        <taxon>Pentapetalae</taxon>
        <taxon>rosids</taxon>
        <taxon>fabids</taxon>
        <taxon>Fabales</taxon>
        <taxon>Fabaceae</taxon>
        <taxon>Papilionoideae</taxon>
        <taxon>50 kb inversion clade</taxon>
        <taxon>NPAAA clade</taxon>
        <taxon>Hologalegina</taxon>
        <taxon>IRL clade</taxon>
        <taxon>Trifolieae</taxon>
        <taxon>Trifolium</taxon>
    </lineage>
</organism>
<reference evidence="2 3" key="1">
    <citation type="journal article" date="2014" name="Am. J. Bot.">
        <title>Genome assembly and annotation for red clover (Trifolium pratense; Fabaceae).</title>
        <authorList>
            <person name="Istvanek J."/>
            <person name="Jaros M."/>
            <person name="Krenek A."/>
            <person name="Repkova J."/>
        </authorList>
    </citation>
    <scope>NUCLEOTIDE SEQUENCE [LARGE SCALE GENOMIC DNA]</scope>
    <source>
        <strain evidence="3">cv. Tatra</strain>
        <tissue evidence="2">Young leaves</tissue>
    </source>
</reference>
<protein>
    <submittedName>
        <fullName evidence="2">Retrotransposon-related protein</fullName>
    </submittedName>
</protein>
<dbReference type="PANTHER" id="PTHR15503">
    <property type="entry name" value="LDOC1 RELATED"/>
    <property type="match status" value="1"/>
</dbReference>
<sequence>MGYIADLPVAIQGNTLHIPAYLLPISGVDLVLGVPWLNTLGPHIADYNALSLKFYVKDSFVTLYGEQPKGPSQAQFHHIKRFHHTDAIATDFTLHFDKVVPQNNTFPDDLPTDIAAILHQFVDVFEEPKSLPPVRFQDHVINLMEGSNPVKVRPYRYPHSQKAQIETMVNDMLSQSIIQPSISPFSSPVLLVKKKDEVSKFLYIICFFPAIVIILAEIQICGNVS</sequence>
<dbReference type="PANTHER" id="PTHR15503:SF22">
    <property type="entry name" value="TRANSPOSON TY3-I GAG POLYPROTEIN"/>
    <property type="match status" value="1"/>
</dbReference>
<dbReference type="InterPro" id="IPR032567">
    <property type="entry name" value="RTL1-rel"/>
</dbReference>
<comment type="caution">
    <text evidence="2">The sequence shown here is derived from an EMBL/GenBank/DDBJ whole genome shotgun (WGS) entry which is preliminary data.</text>
</comment>
<evidence type="ECO:0000256" key="1">
    <source>
        <dbReference type="SAM" id="Phobius"/>
    </source>
</evidence>
<accession>A0A2K3PIF5</accession>
<reference evidence="2 3" key="2">
    <citation type="journal article" date="2017" name="Front. Plant Sci.">
        <title>Gene Classification and Mining of Molecular Markers Useful in Red Clover (Trifolium pratense) Breeding.</title>
        <authorList>
            <person name="Istvanek J."/>
            <person name="Dluhosova J."/>
            <person name="Dluhos P."/>
            <person name="Patkova L."/>
            <person name="Nedelnik J."/>
            <person name="Repkova J."/>
        </authorList>
    </citation>
    <scope>NUCLEOTIDE SEQUENCE [LARGE SCALE GENOMIC DNA]</scope>
    <source>
        <strain evidence="3">cv. Tatra</strain>
        <tissue evidence="2">Young leaves</tissue>
    </source>
</reference>
<evidence type="ECO:0000313" key="3">
    <source>
        <dbReference type="Proteomes" id="UP000236291"/>
    </source>
</evidence>
<dbReference type="Proteomes" id="UP000236291">
    <property type="component" value="Unassembled WGS sequence"/>
</dbReference>
<dbReference type="Gene3D" id="3.10.10.10">
    <property type="entry name" value="HIV Type 1 Reverse Transcriptase, subunit A, domain 1"/>
    <property type="match status" value="1"/>
</dbReference>
<dbReference type="SUPFAM" id="SSF56672">
    <property type="entry name" value="DNA/RNA polymerases"/>
    <property type="match status" value="1"/>
</dbReference>
<feature type="transmembrane region" description="Helical" evidence="1">
    <location>
        <begin position="201"/>
        <end position="220"/>
    </location>
</feature>
<keyword evidence="1" id="KW-0472">Membrane</keyword>
<dbReference type="ExpressionAtlas" id="A0A2K3PIF5">
    <property type="expression patterns" value="baseline"/>
</dbReference>
<gene>
    <name evidence="2" type="ORF">L195_g011766</name>
</gene>
<keyword evidence="1" id="KW-0812">Transmembrane</keyword>
<name>A0A2K3PIF5_TRIPR</name>
<evidence type="ECO:0000313" key="2">
    <source>
        <dbReference type="EMBL" id="PNY15076.1"/>
    </source>
</evidence>
<keyword evidence="1" id="KW-1133">Transmembrane helix</keyword>